<evidence type="ECO:0000256" key="3">
    <source>
        <dbReference type="PROSITE-ProRule" id="PRU00182"/>
    </source>
</evidence>
<dbReference type="Pfam" id="PF00849">
    <property type="entry name" value="PseudoU_synth_2"/>
    <property type="match status" value="1"/>
</dbReference>
<keyword evidence="2 4" id="KW-0413">Isomerase</keyword>
<dbReference type="InterPro" id="IPR020103">
    <property type="entry name" value="PsdUridine_synth_cat_dom_sf"/>
</dbReference>
<dbReference type="SUPFAM" id="SSF55174">
    <property type="entry name" value="Alpha-L RNA-binding motif"/>
    <property type="match status" value="1"/>
</dbReference>
<dbReference type="CDD" id="cd00165">
    <property type="entry name" value="S4"/>
    <property type="match status" value="1"/>
</dbReference>
<accession>A0ABV1BTE7</accession>
<dbReference type="InterPro" id="IPR000748">
    <property type="entry name" value="PsdUridine_synth_RsuA/RluB/E/F"/>
</dbReference>
<dbReference type="PANTHER" id="PTHR47683">
    <property type="entry name" value="PSEUDOURIDINE SYNTHASE FAMILY PROTEIN-RELATED"/>
    <property type="match status" value="1"/>
</dbReference>
<dbReference type="PROSITE" id="PS01149">
    <property type="entry name" value="PSI_RSU"/>
    <property type="match status" value="1"/>
</dbReference>
<dbReference type="EC" id="5.4.99.-" evidence="4"/>
<dbReference type="InterPro" id="IPR042092">
    <property type="entry name" value="PsdUridine_s_RsuA/RluB/E/F_cat"/>
</dbReference>
<evidence type="ECO:0000256" key="2">
    <source>
        <dbReference type="ARBA" id="ARBA00023235"/>
    </source>
</evidence>
<feature type="domain" description="RNA-binding S4" evidence="5">
    <location>
        <begin position="1"/>
        <end position="67"/>
    </location>
</feature>
<keyword evidence="7" id="KW-1185">Reference proteome</keyword>
<comment type="similarity">
    <text evidence="1 4">Belongs to the pseudouridine synthase RsuA family.</text>
</comment>
<protein>
    <recommendedName>
        <fullName evidence="4">Pseudouridine synthase</fullName>
        <ecNumber evidence="4">5.4.99.-</ecNumber>
    </recommendedName>
</protein>
<dbReference type="InterPro" id="IPR006145">
    <property type="entry name" value="PsdUridine_synth_RsuA/RluA"/>
</dbReference>
<sequence>MRINKYLSAKGVCSRREADRLLEAGRITVDGAVAECGQQVDDNNIICIDGSKISNDKPEDILIAFNKPVGIVCTTTNKQGNNNIVDYIGYSERIYPIGRLDKESDGLILLTNNGEITDRILRSVNGHEKEYIVKVNKNITKDFLDKMSAGVYLKELNVKTKQCRIYKVNSNTFRIVLTQGLNRQIRRMCQELGYKVEKLTRIRVMNIELGDLACGEYRVVEGAEKEKLYNSL</sequence>
<dbReference type="RefSeq" id="WP_022502073.1">
    <property type="nucleotide sequence ID" value="NZ_DAWCMB010000333.1"/>
</dbReference>
<dbReference type="Gene3D" id="3.30.70.580">
    <property type="entry name" value="Pseudouridine synthase I, catalytic domain, N-terminal subdomain"/>
    <property type="match status" value="1"/>
</dbReference>
<dbReference type="SMART" id="SM00363">
    <property type="entry name" value="S4"/>
    <property type="match status" value="1"/>
</dbReference>
<name>A0ABV1BTE7_9FIRM</name>
<dbReference type="Pfam" id="PF01479">
    <property type="entry name" value="S4"/>
    <property type="match status" value="1"/>
</dbReference>
<dbReference type="SUPFAM" id="SSF55120">
    <property type="entry name" value="Pseudouridine synthase"/>
    <property type="match status" value="1"/>
</dbReference>
<keyword evidence="3" id="KW-0694">RNA-binding</keyword>
<dbReference type="InterPro" id="IPR036986">
    <property type="entry name" value="S4_RNA-bd_sf"/>
</dbReference>
<evidence type="ECO:0000256" key="4">
    <source>
        <dbReference type="RuleBase" id="RU003887"/>
    </source>
</evidence>
<dbReference type="Gene3D" id="3.30.70.1560">
    <property type="entry name" value="Alpha-L RNA-binding motif"/>
    <property type="match status" value="1"/>
</dbReference>
<dbReference type="InterPro" id="IPR050343">
    <property type="entry name" value="RsuA_PseudoU_synthase"/>
</dbReference>
<dbReference type="InterPro" id="IPR020094">
    <property type="entry name" value="TruA/RsuA/RluB/E/F_N"/>
</dbReference>
<reference evidence="6 7" key="1">
    <citation type="submission" date="2024-03" db="EMBL/GenBank/DDBJ databases">
        <title>Human intestinal bacterial collection.</title>
        <authorList>
            <person name="Pauvert C."/>
            <person name="Hitch T.C.A."/>
            <person name="Clavel T."/>
        </authorList>
    </citation>
    <scope>NUCLEOTIDE SEQUENCE [LARGE SCALE GENOMIC DNA]</scope>
    <source>
        <strain evidence="6 7">CLA-AA-H255</strain>
    </source>
</reference>
<dbReference type="Gene3D" id="3.10.290.10">
    <property type="entry name" value="RNA-binding S4 domain"/>
    <property type="match status" value="1"/>
</dbReference>
<gene>
    <name evidence="6" type="ORF">WMO14_02655</name>
</gene>
<evidence type="ECO:0000256" key="1">
    <source>
        <dbReference type="ARBA" id="ARBA00008348"/>
    </source>
</evidence>
<organism evidence="6 7">
    <name type="scientific">[Lactobacillus] rogosae</name>
    <dbReference type="NCBI Taxonomy" id="706562"/>
    <lineage>
        <taxon>Bacteria</taxon>
        <taxon>Bacillati</taxon>
        <taxon>Bacillota</taxon>
        <taxon>Clostridia</taxon>
        <taxon>Lachnospirales</taxon>
        <taxon>Lachnospiraceae</taxon>
        <taxon>Lachnospira</taxon>
    </lineage>
</organism>
<comment type="caution">
    <text evidence="6">The sequence shown here is derived from an EMBL/GenBank/DDBJ whole genome shotgun (WGS) entry which is preliminary data.</text>
</comment>
<dbReference type="InterPro" id="IPR002942">
    <property type="entry name" value="S4_RNA-bd"/>
</dbReference>
<dbReference type="EMBL" id="JBBMER010000002">
    <property type="protein sequence ID" value="MEQ2378785.1"/>
    <property type="molecule type" value="Genomic_DNA"/>
</dbReference>
<dbReference type="Proteomes" id="UP001442364">
    <property type="component" value="Unassembled WGS sequence"/>
</dbReference>
<evidence type="ECO:0000259" key="5">
    <source>
        <dbReference type="SMART" id="SM00363"/>
    </source>
</evidence>
<evidence type="ECO:0000313" key="7">
    <source>
        <dbReference type="Proteomes" id="UP001442364"/>
    </source>
</evidence>
<dbReference type="NCBIfam" id="TIGR00093">
    <property type="entry name" value="pseudouridine synthase"/>
    <property type="match status" value="1"/>
</dbReference>
<dbReference type="InterPro" id="IPR018496">
    <property type="entry name" value="PsdUridine_synth_RsuA/RluB_CS"/>
</dbReference>
<dbReference type="PANTHER" id="PTHR47683:SF2">
    <property type="entry name" value="RNA-BINDING S4 DOMAIN-CONTAINING PROTEIN"/>
    <property type="match status" value="1"/>
</dbReference>
<proteinExistence type="inferred from homology"/>
<evidence type="ECO:0000313" key="6">
    <source>
        <dbReference type="EMBL" id="MEQ2378785.1"/>
    </source>
</evidence>
<dbReference type="PROSITE" id="PS50889">
    <property type="entry name" value="S4"/>
    <property type="match status" value="1"/>
</dbReference>